<evidence type="ECO:0000256" key="4">
    <source>
        <dbReference type="ARBA" id="ARBA00022475"/>
    </source>
</evidence>
<evidence type="ECO:0000256" key="5">
    <source>
        <dbReference type="ARBA" id="ARBA00022741"/>
    </source>
</evidence>
<dbReference type="PROSITE" id="PS50893">
    <property type="entry name" value="ABC_TRANSPORTER_2"/>
    <property type="match status" value="1"/>
</dbReference>
<name>A0ABS4K1H9_9CLOT</name>
<keyword evidence="5" id="KW-0547">Nucleotide-binding</keyword>
<dbReference type="SUPFAM" id="SSF52540">
    <property type="entry name" value="P-loop containing nucleoside triphosphate hydrolases"/>
    <property type="match status" value="1"/>
</dbReference>
<dbReference type="InterPro" id="IPR003593">
    <property type="entry name" value="AAA+_ATPase"/>
</dbReference>
<organism evidence="10 11">
    <name type="scientific">Clostridium punense</name>
    <dbReference type="NCBI Taxonomy" id="1054297"/>
    <lineage>
        <taxon>Bacteria</taxon>
        <taxon>Bacillati</taxon>
        <taxon>Bacillota</taxon>
        <taxon>Clostridia</taxon>
        <taxon>Eubacteriales</taxon>
        <taxon>Clostridiaceae</taxon>
        <taxon>Clostridium</taxon>
    </lineage>
</organism>
<keyword evidence="8" id="KW-0472">Membrane</keyword>
<dbReference type="Proteomes" id="UP001519308">
    <property type="component" value="Unassembled WGS sequence"/>
</dbReference>
<keyword evidence="4" id="KW-1003">Cell membrane</keyword>
<dbReference type="InterPro" id="IPR050086">
    <property type="entry name" value="MetN_ABC_transporter-like"/>
</dbReference>
<proteinExistence type="inferred from homology"/>
<dbReference type="PROSITE" id="PS00211">
    <property type="entry name" value="ABC_TRANSPORTER_1"/>
    <property type="match status" value="1"/>
</dbReference>
<dbReference type="PANTHER" id="PTHR43166">
    <property type="entry name" value="AMINO ACID IMPORT ATP-BINDING PROTEIN"/>
    <property type="match status" value="1"/>
</dbReference>
<evidence type="ECO:0000256" key="7">
    <source>
        <dbReference type="ARBA" id="ARBA00022970"/>
    </source>
</evidence>
<evidence type="ECO:0000256" key="6">
    <source>
        <dbReference type="ARBA" id="ARBA00022840"/>
    </source>
</evidence>
<dbReference type="GO" id="GO:0005524">
    <property type="term" value="F:ATP binding"/>
    <property type="evidence" value="ECO:0007669"/>
    <property type="project" value="UniProtKB-KW"/>
</dbReference>
<sequence length="240" mass="26599">MIHIKDLNKTFGQNHVLKGVNERISKGEVVVVIGPSGSGKSTFLRCLNLLEEPSSGTIVFEGKETTDKKTDINKIREKMGMVFQQFNLFPHKTVLENITLAPIKVKGVKEEEAKEKAFKLLEKVGLKEKANAYPGSLSGGQKQRIAIARALAMEPDVMLFDEPTSALDPEMVGEVLTVMKDLAKEGMTMVVVTHEMGFAREVGDRILFMDGGNIVEQGTPEEMFKNPKHPRTIDFLSKVL</sequence>
<dbReference type="SMART" id="SM00382">
    <property type="entry name" value="AAA"/>
    <property type="match status" value="1"/>
</dbReference>
<evidence type="ECO:0000256" key="8">
    <source>
        <dbReference type="ARBA" id="ARBA00023136"/>
    </source>
</evidence>
<keyword evidence="11" id="KW-1185">Reference proteome</keyword>
<dbReference type="InterPro" id="IPR030679">
    <property type="entry name" value="ABC_ATPase_HisP-typ"/>
</dbReference>
<keyword evidence="7" id="KW-0029">Amino-acid transport</keyword>
<evidence type="ECO:0000256" key="1">
    <source>
        <dbReference type="ARBA" id="ARBA00004202"/>
    </source>
</evidence>
<evidence type="ECO:0000256" key="3">
    <source>
        <dbReference type="ARBA" id="ARBA00022448"/>
    </source>
</evidence>
<dbReference type="InterPro" id="IPR027417">
    <property type="entry name" value="P-loop_NTPase"/>
</dbReference>
<comment type="subcellular location">
    <subcellularLocation>
        <location evidence="1">Cell membrane</location>
        <topology evidence="1">Peripheral membrane protein</topology>
    </subcellularLocation>
</comment>
<dbReference type="EMBL" id="JAGGLL010000005">
    <property type="protein sequence ID" value="MBP2021126.1"/>
    <property type="molecule type" value="Genomic_DNA"/>
</dbReference>
<protein>
    <submittedName>
        <fullName evidence="10">Polar amino acid transport system ATP-binding protein</fullName>
    </submittedName>
</protein>
<feature type="domain" description="ABC transporter" evidence="9">
    <location>
        <begin position="2"/>
        <end position="236"/>
    </location>
</feature>
<dbReference type="Gene3D" id="3.40.50.300">
    <property type="entry name" value="P-loop containing nucleotide triphosphate hydrolases"/>
    <property type="match status" value="1"/>
</dbReference>
<accession>A0ABS4K1H9</accession>
<keyword evidence="6 10" id="KW-0067">ATP-binding</keyword>
<dbReference type="PIRSF" id="PIRSF039085">
    <property type="entry name" value="ABC_ATPase_HisP"/>
    <property type="match status" value="1"/>
</dbReference>
<evidence type="ECO:0000259" key="9">
    <source>
        <dbReference type="PROSITE" id="PS50893"/>
    </source>
</evidence>
<evidence type="ECO:0000256" key="2">
    <source>
        <dbReference type="ARBA" id="ARBA00005417"/>
    </source>
</evidence>
<evidence type="ECO:0000313" key="10">
    <source>
        <dbReference type="EMBL" id="MBP2021126.1"/>
    </source>
</evidence>
<dbReference type="InterPro" id="IPR017871">
    <property type="entry name" value="ABC_transporter-like_CS"/>
</dbReference>
<dbReference type="CDD" id="cd03262">
    <property type="entry name" value="ABC_HisP_GlnQ"/>
    <property type="match status" value="1"/>
</dbReference>
<dbReference type="InterPro" id="IPR003439">
    <property type="entry name" value="ABC_transporter-like_ATP-bd"/>
</dbReference>
<gene>
    <name evidence="10" type="ORF">J2Z44_000913</name>
</gene>
<keyword evidence="3" id="KW-0813">Transport</keyword>
<evidence type="ECO:0000313" key="11">
    <source>
        <dbReference type="Proteomes" id="UP001519308"/>
    </source>
</evidence>
<dbReference type="PANTHER" id="PTHR43166:SF9">
    <property type="entry name" value="GLUTAMATE_ASPARTATE IMPORT ATP-BINDING PROTEIN GLTL"/>
    <property type="match status" value="1"/>
</dbReference>
<reference evidence="10 11" key="1">
    <citation type="submission" date="2021-03" db="EMBL/GenBank/DDBJ databases">
        <title>Genomic Encyclopedia of Type Strains, Phase IV (KMG-IV): sequencing the most valuable type-strain genomes for metagenomic binning, comparative biology and taxonomic classification.</title>
        <authorList>
            <person name="Goeker M."/>
        </authorList>
    </citation>
    <scope>NUCLEOTIDE SEQUENCE [LARGE SCALE GENOMIC DNA]</scope>
    <source>
        <strain evidence="10 11">DSM 28650</strain>
    </source>
</reference>
<comment type="similarity">
    <text evidence="2">Belongs to the ABC transporter superfamily.</text>
</comment>
<dbReference type="RefSeq" id="WP_021282413.1">
    <property type="nucleotide sequence ID" value="NZ_JAGGLL010000005.1"/>
</dbReference>
<comment type="caution">
    <text evidence="10">The sequence shown here is derived from an EMBL/GenBank/DDBJ whole genome shotgun (WGS) entry which is preliminary data.</text>
</comment>
<dbReference type="Pfam" id="PF00005">
    <property type="entry name" value="ABC_tran"/>
    <property type="match status" value="1"/>
</dbReference>